<dbReference type="PANTHER" id="PTHR36844">
    <property type="entry name" value="PROTEASE PRSW"/>
    <property type="match status" value="1"/>
</dbReference>
<comment type="caution">
    <text evidence="2">The sequence shown here is derived from an EMBL/GenBank/DDBJ whole genome shotgun (WGS) entry which is preliminary data.</text>
</comment>
<dbReference type="PANTHER" id="PTHR36844:SF1">
    <property type="entry name" value="PROTEASE PRSW"/>
    <property type="match status" value="1"/>
</dbReference>
<reference evidence="2 3" key="1">
    <citation type="journal article" date="2013" name="ISME J.">
        <title>A metabolic model for members of the genus Tetrasphaera involved in enhanced biological phosphorus removal.</title>
        <authorList>
            <person name="Kristiansen R."/>
            <person name="Nguyen H.T.T."/>
            <person name="Saunders A.M."/>
            <person name="Nielsen J.L."/>
            <person name="Wimmer R."/>
            <person name="Le V.Q."/>
            <person name="McIlroy S.J."/>
            <person name="Petrovski S."/>
            <person name="Seviour R.J."/>
            <person name="Calteau A."/>
            <person name="Nielsen K.L."/>
            <person name="Nielsen P.H."/>
        </authorList>
    </citation>
    <scope>NUCLEOTIDE SEQUENCE [LARGE SCALE GENOMIC DNA]</scope>
    <source>
        <strain evidence="2 3">T1-X7</strain>
    </source>
</reference>
<proteinExistence type="predicted"/>
<feature type="transmembrane region" description="Helical" evidence="1">
    <location>
        <begin position="193"/>
        <end position="214"/>
    </location>
</feature>
<dbReference type="Pfam" id="PF13367">
    <property type="entry name" value="PrsW-protease"/>
    <property type="match status" value="1"/>
</dbReference>
<feature type="transmembrane region" description="Helical" evidence="1">
    <location>
        <begin position="245"/>
        <end position="267"/>
    </location>
</feature>
<dbReference type="InterPro" id="IPR026898">
    <property type="entry name" value="PrsW"/>
</dbReference>
<dbReference type="STRING" id="1194083.BN12_20026"/>
<dbReference type="RefSeq" id="WP_048549599.1">
    <property type="nucleotide sequence ID" value="NZ_HF570958.1"/>
</dbReference>
<gene>
    <name evidence="2" type="ORF">BN12_20026</name>
</gene>
<accession>A0A077LUH3</accession>
<dbReference type="EMBL" id="CAJB01000112">
    <property type="protein sequence ID" value="CCH77483.1"/>
    <property type="molecule type" value="Genomic_DNA"/>
</dbReference>
<organism evidence="2 3">
    <name type="scientific">Nostocoides japonicum T1-X7</name>
    <dbReference type="NCBI Taxonomy" id="1194083"/>
    <lineage>
        <taxon>Bacteria</taxon>
        <taxon>Bacillati</taxon>
        <taxon>Actinomycetota</taxon>
        <taxon>Actinomycetes</taxon>
        <taxon>Micrococcales</taxon>
        <taxon>Intrasporangiaceae</taxon>
        <taxon>Nostocoides</taxon>
    </lineage>
</organism>
<keyword evidence="1" id="KW-0812">Transmembrane</keyword>
<feature type="transmembrane region" description="Helical" evidence="1">
    <location>
        <begin position="53"/>
        <end position="75"/>
    </location>
</feature>
<sequence>MSIHQPRSGHHLGGPARAPISTTLGRFGWAVVLVVGLLLFEVVHAVYRVTGNVRLIPGLLLVGALTPLVATLAGLYGSSLRPRTSGFLLVAVAAVSGVLSISVAALLEYRTQTRLGELPPLTVAVIEESSKLAVPAIVAVAIRARHPLDGLTVGVCSGAGFAVLETLGYSAQQLVTAHDRLPAVDGTLLDRGLFAPATHVAWTGMAVAGLWLALARRTGRAWLTFVALLALAVTLHTAWDALGSVAAALLLSLASVGALTAVGHALARQEPT</sequence>
<dbReference type="Proteomes" id="UP000035721">
    <property type="component" value="Unassembled WGS sequence"/>
</dbReference>
<dbReference type="AlphaFoldDB" id="A0A077LUH3"/>
<name>A0A077LUH3_9MICO</name>
<dbReference type="GO" id="GO:0008233">
    <property type="term" value="F:peptidase activity"/>
    <property type="evidence" value="ECO:0007669"/>
    <property type="project" value="InterPro"/>
</dbReference>
<feature type="transmembrane region" description="Helical" evidence="1">
    <location>
        <begin position="221"/>
        <end position="239"/>
    </location>
</feature>
<keyword evidence="1" id="KW-1133">Transmembrane helix</keyword>
<feature type="transmembrane region" description="Helical" evidence="1">
    <location>
        <begin position="87"/>
        <end position="107"/>
    </location>
</feature>
<feature type="transmembrane region" description="Helical" evidence="1">
    <location>
        <begin position="27"/>
        <end position="47"/>
    </location>
</feature>
<protein>
    <submittedName>
        <fullName evidence="2">Uncharacterized protein</fullName>
    </submittedName>
</protein>
<evidence type="ECO:0000313" key="2">
    <source>
        <dbReference type="EMBL" id="CCH77483.1"/>
    </source>
</evidence>
<evidence type="ECO:0000256" key="1">
    <source>
        <dbReference type="SAM" id="Phobius"/>
    </source>
</evidence>
<keyword evidence="1" id="KW-0472">Membrane</keyword>
<keyword evidence="3" id="KW-1185">Reference proteome</keyword>
<evidence type="ECO:0000313" key="3">
    <source>
        <dbReference type="Proteomes" id="UP000035721"/>
    </source>
</evidence>